<keyword evidence="1" id="KW-0597">Phosphoprotein</keyword>
<evidence type="ECO:0000313" key="6">
    <source>
        <dbReference type="Proteomes" id="UP000263900"/>
    </source>
</evidence>
<dbReference type="SUPFAM" id="SSF55874">
    <property type="entry name" value="ATPase domain of HSP90 chaperone/DNA topoisomerase II/histidine kinase"/>
    <property type="match status" value="1"/>
</dbReference>
<keyword evidence="5" id="KW-0418">Kinase</keyword>
<keyword evidence="2" id="KW-0812">Transmembrane</keyword>
<dbReference type="InterPro" id="IPR011123">
    <property type="entry name" value="Y_Y_Y"/>
</dbReference>
<dbReference type="Pfam" id="PF07495">
    <property type="entry name" value="Y_Y_Y"/>
    <property type="match status" value="1"/>
</dbReference>
<sequence length="872" mass="100183">MCQQFLLLLLLSMTSWLNLPAQQPSLYFDRLTMQNGLSHNKVNCIIRDRRGFMWFGTNDGLNRYDGHNFDVFQYKPGDSTTISGNIIHDILEDEQGVLWIATADGGLSRYDHKQPPRRQFKQYRHLPGDSHSIPVNILNKLLLDTQGYLWIGTSGVGLLRFDRVMEKFTLPIAHDTRTILDLEMDKAGMSKVPFSFNNDEISCFTTDIKGRLWMGSRFGGLHIYDKASGRLYHYGYDAAREGTIADNHINSLYTDSNGVVWIGTDRGVSIHRPAQQQFEQTFLPAAGGGTARDITIYDFYERDGNLWIGTSEGIYIREPGNNKLHFRPVLYKGERLGVTHFFEDVDGTLYLGTDHSLFRCDVSTLRVRLLPDTEKDLVAKRWISRHDTLKNVIDCYKPGSISSNDVSDLKEDGAGNLWVSTYGGGLHYFDRTRRMFTHIPASNNLLEGLQLDPKGNVWMISNGNLHKYDPGTKSFTSFDLPDIEKAGGVRGNIFRDRKGWLYVAGNNYFIAFNPREVQDTRRIPQVFFTDFKIFNESYNDLLQQDKINLRYDQNYFTVTFAAPDLSVGRNTHYAYILEGRDKEWIDIGTRTAQEFSNLEAKDYVLKVRATDNAGLWNEKVATIHITIIPPFWQRWWFYGLCALTMGLLIYSIYRYRFDQLLKQQAIRNKIAQDLHDNVGSTLSSISVYSQVAKIYHQQERQDDLHQTLEKISETSGEMISEMNDIVWAINPRHDSMDTILQRMESFARPLLASKGIVFHFEVEPGIKQVNLEMTRRKNFYLIFKEAVNNALKYADCRNLWVRIGLRHHQLELEVKDGGVGFDREKVRMYASQSLSGNGLRNMEMRAAEMKGAWTIESEPGKGTVVQLRFPVG</sequence>
<keyword evidence="6" id="KW-1185">Reference proteome</keyword>
<proteinExistence type="predicted"/>
<evidence type="ECO:0000256" key="2">
    <source>
        <dbReference type="SAM" id="Phobius"/>
    </source>
</evidence>
<reference evidence="5 6" key="1">
    <citation type="submission" date="2018-09" db="EMBL/GenBank/DDBJ databases">
        <title>Genome sequencing of strain 6GH32-13.</title>
        <authorList>
            <person name="Weon H.-Y."/>
            <person name="Heo J."/>
            <person name="Kwon S.-W."/>
        </authorList>
    </citation>
    <scope>NUCLEOTIDE SEQUENCE [LARGE SCALE GENOMIC DNA]</scope>
    <source>
        <strain evidence="5 6">5GH32-13</strain>
    </source>
</reference>
<dbReference type="Pfam" id="PF02518">
    <property type="entry name" value="HATPase_c"/>
    <property type="match status" value="1"/>
</dbReference>
<name>A0A3B7MX75_9BACT</name>
<dbReference type="InterPro" id="IPR003594">
    <property type="entry name" value="HATPase_dom"/>
</dbReference>
<gene>
    <name evidence="5" type="ORF">D3H65_20825</name>
</gene>
<dbReference type="Pfam" id="PF07730">
    <property type="entry name" value="HisKA_3"/>
    <property type="match status" value="1"/>
</dbReference>
<evidence type="ECO:0000313" key="5">
    <source>
        <dbReference type="EMBL" id="AXY76285.1"/>
    </source>
</evidence>
<dbReference type="InterPro" id="IPR013783">
    <property type="entry name" value="Ig-like_fold"/>
</dbReference>
<dbReference type="RefSeq" id="WP_119052163.1">
    <property type="nucleotide sequence ID" value="NZ_CP032157.1"/>
</dbReference>
<dbReference type="Gene3D" id="1.20.5.1930">
    <property type="match status" value="1"/>
</dbReference>
<dbReference type="GO" id="GO:0046983">
    <property type="term" value="F:protein dimerization activity"/>
    <property type="evidence" value="ECO:0007669"/>
    <property type="project" value="InterPro"/>
</dbReference>
<keyword evidence="3" id="KW-0732">Signal</keyword>
<dbReference type="CDD" id="cd11304">
    <property type="entry name" value="Cadherin_repeat"/>
    <property type="match status" value="1"/>
</dbReference>
<dbReference type="OrthoDB" id="9778366at2"/>
<dbReference type="EMBL" id="CP032157">
    <property type="protein sequence ID" value="AXY76285.1"/>
    <property type="molecule type" value="Genomic_DNA"/>
</dbReference>
<dbReference type="PANTHER" id="PTHR43547">
    <property type="entry name" value="TWO-COMPONENT HISTIDINE KINASE"/>
    <property type="match status" value="1"/>
</dbReference>
<feature type="signal peptide" evidence="3">
    <location>
        <begin position="1"/>
        <end position="21"/>
    </location>
</feature>
<dbReference type="GO" id="GO:0000155">
    <property type="term" value="F:phosphorelay sensor kinase activity"/>
    <property type="evidence" value="ECO:0007669"/>
    <property type="project" value="InterPro"/>
</dbReference>
<evidence type="ECO:0000259" key="4">
    <source>
        <dbReference type="PROSITE" id="PS50109"/>
    </source>
</evidence>
<dbReference type="Gene3D" id="2.60.40.10">
    <property type="entry name" value="Immunoglobulins"/>
    <property type="match status" value="1"/>
</dbReference>
<dbReference type="GO" id="GO:0016020">
    <property type="term" value="C:membrane"/>
    <property type="evidence" value="ECO:0007669"/>
    <property type="project" value="InterPro"/>
</dbReference>
<evidence type="ECO:0000256" key="1">
    <source>
        <dbReference type="ARBA" id="ARBA00022553"/>
    </source>
</evidence>
<dbReference type="InterPro" id="IPR015943">
    <property type="entry name" value="WD40/YVTN_repeat-like_dom_sf"/>
</dbReference>
<organism evidence="5 6">
    <name type="scientific">Paraflavitalea soli</name>
    <dbReference type="NCBI Taxonomy" id="2315862"/>
    <lineage>
        <taxon>Bacteria</taxon>
        <taxon>Pseudomonadati</taxon>
        <taxon>Bacteroidota</taxon>
        <taxon>Chitinophagia</taxon>
        <taxon>Chitinophagales</taxon>
        <taxon>Chitinophagaceae</taxon>
        <taxon>Paraflavitalea</taxon>
    </lineage>
</organism>
<evidence type="ECO:0000256" key="3">
    <source>
        <dbReference type="SAM" id="SignalP"/>
    </source>
</evidence>
<dbReference type="Gene3D" id="2.130.10.10">
    <property type="entry name" value="YVTN repeat-like/Quinoprotein amine dehydrogenase"/>
    <property type="match status" value="4"/>
</dbReference>
<dbReference type="Pfam" id="PF07494">
    <property type="entry name" value="Reg_prop"/>
    <property type="match status" value="4"/>
</dbReference>
<dbReference type="InterPro" id="IPR011712">
    <property type="entry name" value="Sig_transdc_His_kin_sub3_dim/P"/>
</dbReference>
<dbReference type="InterPro" id="IPR005467">
    <property type="entry name" value="His_kinase_dom"/>
</dbReference>
<dbReference type="KEGG" id="pseg:D3H65_20825"/>
<dbReference type="CDD" id="cd16917">
    <property type="entry name" value="HATPase_UhpB-NarQ-NarX-like"/>
    <property type="match status" value="1"/>
</dbReference>
<dbReference type="Gene3D" id="3.30.565.10">
    <property type="entry name" value="Histidine kinase-like ATPase, C-terminal domain"/>
    <property type="match status" value="1"/>
</dbReference>
<keyword evidence="2" id="KW-1133">Transmembrane helix</keyword>
<keyword evidence="2" id="KW-0472">Membrane</keyword>
<dbReference type="Proteomes" id="UP000263900">
    <property type="component" value="Chromosome"/>
</dbReference>
<keyword evidence="5" id="KW-0808">Transferase</keyword>
<accession>A0A3B7MX75</accession>
<feature type="domain" description="Histidine kinase" evidence="4">
    <location>
        <begin position="673"/>
        <end position="872"/>
    </location>
</feature>
<dbReference type="InterPro" id="IPR011110">
    <property type="entry name" value="Reg_prop"/>
</dbReference>
<dbReference type="InterPro" id="IPR036890">
    <property type="entry name" value="HATPase_C_sf"/>
</dbReference>
<dbReference type="PROSITE" id="PS50109">
    <property type="entry name" value="HIS_KIN"/>
    <property type="match status" value="1"/>
</dbReference>
<feature type="transmembrane region" description="Helical" evidence="2">
    <location>
        <begin position="635"/>
        <end position="653"/>
    </location>
</feature>
<dbReference type="PANTHER" id="PTHR43547:SF2">
    <property type="entry name" value="HYBRID SIGNAL TRANSDUCTION HISTIDINE KINASE C"/>
    <property type="match status" value="1"/>
</dbReference>
<dbReference type="AlphaFoldDB" id="A0A3B7MX75"/>
<protein>
    <submittedName>
        <fullName evidence="5">Histidine kinase</fullName>
    </submittedName>
</protein>
<dbReference type="SUPFAM" id="SSF63829">
    <property type="entry name" value="Calcium-dependent phosphotriesterase"/>
    <property type="match status" value="2"/>
</dbReference>
<feature type="chain" id="PRO_5017709598" evidence="3">
    <location>
        <begin position="22"/>
        <end position="872"/>
    </location>
</feature>